<organism evidence="2 3">
    <name type="scientific">Hymenochirus boettgeri</name>
    <name type="common">Congo dwarf clawed frog</name>
    <dbReference type="NCBI Taxonomy" id="247094"/>
    <lineage>
        <taxon>Eukaryota</taxon>
        <taxon>Metazoa</taxon>
        <taxon>Chordata</taxon>
        <taxon>Craniata</taxon>
        <taxon>Vertebrata</taxon>
        <taxon>Euteleostomi</taxon>
        <taxon>Amphibia</taxon>
        <taxon>Batrachia</taxon>
        <taxon>Anura</taxon>
        <taxon>Pipoidea</taxon>
        <taxon>Pipidae</taxon>
        <taxon>Pipinae</taxon>
        <taxon>Hymenochirus</taxon>
    </lineage>
</organism>
<dbReference type="OrthoDB" id="9884280at2759"/>
<evidence type="ECO:0000313" key="2">
    <source>
        <dbReference type="EMBL" id="KAG8454816.1"/>
    </source>
</evidence>
<accession>A0A8T2KKA3</accession>
<dbReference type="Proteomes" id="UP000812440">
    <property type="component" value="Chromosome 1"/>
</dbReference>
<dbReference type="EMBL" id="JAACNH010000001">
    <property type="protein sequence ID" value="KAG8454816.1"/>
    <property type="molecule type" value="Genomic_DNA"/>
</dbReference>
<reference evidence="2" key="1">
    <citation type="thesis" date="2020" institute="ProQuest LLC" country="789 East Eisenhower Parkway, Ann Arbor, MI, USA">
        <title>Comparative Genomics and Chromosome Evolution.</title>
        <authorList>
            <person name="Mudd A.B."/>
        </authorList>
    </citation>
    <scope>NUCLEOTIDE SEQUENCE</scope>
    <source>
        <strain evidence="2">Female2</strain>
        <tissue evidence="2">Blood</tissue>
    </source>
</reference>
<keyword evidence="1" id="KW-0175">Coiled coil</keyword>
<dbReference type="AlphaFoldDB" id="A0A8T2KKA3"/>
<evidence type="ECO:0000313" key="3">
    <source>
        <dbReference type="Proteomes" id="UP000812440"/>
    </source>
</evidence>
<feature type="coiled-coil region" evidence="1">
    <location>
        <begin position="14"/>
        <end position="69"/>
    </location>
</feature>
<gene>
    <name evidence="2" type="ORF">GDO86_001148</name>
</gene>
<evidence type="ECO:0000256" key="1">
    <source>
        <dbReference type="SAM" id="Coils"/>
    </source>
</evidence>
<sequence>MIQDTTNCNHCHDVKILKEETDLLKKQLAQLEWERENLVASLIEEKRKEAEIMNRNNEIEQRYLQLREKCYKKKLCPPQSHLAPFTKLKSQ</sequence>
<keyword evidence="3" id="KW-1185">Reference proteome</keyword>
<protein>
    <submittedName>
        <fullName evidence="2">Uncharacterized protein</fullName>
    </submittedName>
</protein>
<name>A0A8T2KKA3_9PIPI</name>
<comment type="caution">
    <text evidence="2">The sequence shown here is derived from an EMBL/GenBank/DDBJ whole genome shotgun (WGS) entry which is preliminary data.</text>
</comment>
<proteinExistence type="predicted"/>